<evidence type="ECO:0000313" key="2">
    <source>
        <dbReference type="Proteomes" id="UP001172082"/>
    </source>
</evidence>
<organism evidence="1 2">
    <name type="scientific">Splendidivirga corallicola</name>
    <dbReference type="NCBI Taxonomy" id="3051826"/>
    <lineage>
        <taxon>Bacteria</taxon>
        <taxon>Pseudomonadati</taxon>
        <taxon>Bacteroidota</taxon>
        <taxon>Cytophagia</taxon>
        <taxon>Cytophagales</taxon>
        <taxon>Splendidivirgaceae</taxon>
        <taxon>Splendidivirga</taxon>
    </lineage>
</organism>
<reference evidence="1" key="1">
    <citation type="submission" date="2023-06" db="EMBL/GenBank/DDBJ databases">
        <title>Genomic of Parafulvivirga corallium.</title>
        <authorList>
            <person name="Wang G."/>
        </authorList>
    </citation>
    <scope>NUCLEOTIDE SEQUENCE</scope>
    <source>
        <strain evidence="1">BMA10</strain>
    </source>
</reference>
<keyword evidence="2" id="KW-1185">Reference proteome</keyword>
<accession>A0ABT8KUM3</accession>
<name>A0ABT8KUM3_9BACT</name>
<evidence type="ECO:0000313" key="1">
    <source>
        <dbReference type="EMBL" id="MDN5204487.1"/>
    </source>
</evidence>
<proteinExistence type="predicted"/>
<comment type="caution">
    <text evidence="1">The sequence shown here is derived from an EMBL/GenBank/DDBJ whole genome shotgun (WGS) entry which is preliminary data.</text>
</comment>
<dbReference type="EMBL" id="JAUJEA010000011">
    <property type="protein sequence ID" value="MDN5204487.1"/>
    <property type="molecule type" value="Genomic_DNA"/>
</dbReference>
<gene>
    <name evidence="1" type="ORF">QQ008_24045</name>
</gene>
<dbReference type="Proteomes" id="UP001172082">
    <property type="component" value="Unassembled WGS sequence"/>
</dbReference>
<sequence>MNEEMLKRTLWNTCLEKLDKRINNAQAAVDRARQSANGESKSSVGDKYETSRAMGHLDQDMYAKQLDEALKVKKLLLQLDPDKRHESVEAGSLIKTNKGYFYLAVGIGEITIKNEKFFVISPLAPIAQAMLGKKAMDKIQFNKQDFIIEEIS</sequence>
<protein>
    <submittedName>
        <fullName evidence="1">3-oxoacyl-ACP synthase</fullName>
    </submittedName>
</protein>